<keyword evidence="2" id="KW-1185">Reference proteome</keyword>
<protein>
    <submittedName>
        <fullName evidence="1">Uncharacterized protein</fullName>
    </submittedName>
</protein>
<comment type="caution">
    <text evidence="1">The sequence shown here is derived from an EMBL/GenBank/DDBJ whole genome shotgun (WGS) entry which is preliminary data.</text>
</comment>
<organism evidence="1 2">
    <name type="scientific">Ceratodon purpureus</name>
    <name type="common">Fire moss</name>
    <name type="synonym">Dicranum purpureum</name>
    <dbReference type="NCBI Taxonomy" id="3225"/>
    <lineage>
        <taxon>Eukaryota</taxon>
        <taxon>Viridiplantae</taxon>
        <taxon>Streptophyta</taxon>
        <taxon>Embryophyta</taxon>
        <taxon>Bryophyta</taxon>
        <taxon>Bryophytina</taxon>
        <taxon>Bryopsida</taxon>
        <taxon>Dicranidae</taxon>
        <taxon>Pseudoditrichales</taxon>
        <taxon>Ditrichaceae</taxon>
        <taxon>Ceratodon</taxon>
    </lineage>
</organism>
<evidence type="ECO:0000313" key="2">
    <source>
        <dbReference type="Proteomes" id="UP000822688"/>
    </source>
</evidence>
<dbReference type="EMBL" id="CM026430">
    <property type="protein sequence ID" value="KAG0561630.1"/>
    <property type="molecule type" value="Genomic_DNA"/>
</dbReference>
<evidence type="ECO:0000313" key="1">
    <source>
        <dbReference type="EMBL" id="KAG0561630.1"/>
    </source>
</evidence>
<sequence length="102" mass="11946">MHKPHISEIHKAFKFLTTILLYQGRIENIKEQEEVNGVAQNHSTKTFNIKLHASKINEATVTNYTINKLRVPPYPHKIEQRLSSNLDHTNTFLDYRFKSCKP</sequence>
<gene>
    <name evidence="1" type="ORF">KC19_9G079700</name>
</gene>
<name>A0A8T0GRK8_CERPU</name>
<dbReference type="Proteomes" id="UP000822688">
    <property type="component" value="Chromosome 9"/>
</dbReference>
<dbReference type="AlphaFoldDB" id="A0A8T0GRK8"/>
<reference evidence="1" key="1">
    <citation type="submission" date="2020-06" db="EMBL/GenBank/DDBJ databases">
        <title>WGS assembly of Ceratodon purpureus strain R40.</title>
        <authorList>
            <person name="Carey S.B."/>
            <person name="Jenkins J."/>
            <person name="Shu S."/>
            <person name="Lovell J.T."/>
            <person name="Sreedasyam A."/>
            <person name="Maumus F."/>
            <person name="Tiley G.P."/>
            <person name="Fernandez-Pozo N."/>
            <person name="Barry K."/>
            <person name="Chen C."/>
            <person name="Wang M."/>
            <person name="Lipzen A."/>
            <person name="Daum C."/>
            <person name="Saski C.A."/>
            <person name="Payton A.C."/>
            <person name="Mcbreen J.C."/>
            <person name="Conrad R.E."/>
            <person name="Kollar L.M."/>
            <person name="Olsson S."/>
            <person name="Huttunen S."/>
            <person name="Landis J.B."/>
            <person name="Wickett N.J."/>
            <person name="Johnson M.G."/>
            <person name="Rensing S.A."/>
            <person name="Grimwood J."/>
            <person name="Schmutz J."/>
            <person name="Mcdaniel S.F."/>
        </authorList>
    </citation>
    <scope>NUCLEOTIDE SEQUENCE</scope>
    <source>
        <strain evidence="1">R40</strain>
    </source>
</reference>
<proteinExistence type="predicted"/>
<accession>A0A8T0GRK8</accession>